<comment type="pathway">
    <text evidence="1">Cell wall biogenesis; cell wall polysaccharide biosynthesis.</text>
</comment>
<evidence type="ECO:0000256" key="4">
    <source>
        <dbReference type="ARBA" id="ARBA00022679"/>
    </source>
</evidence>
<keyword evidence="7" id="KW-1185">Reference proteome</keyword>
<dbReference type="Proteomes" id="UP000587002">
    <property type="component" value="Unassembled WGS sequence"/>
</dbReference>
<dbReference type="PANTHER" id="PTHR43179:SF12">
    <property type="entry name" value="GALACTOFURANOSYLTRANSFERASE GLFT2"/>
    <property type="match status" value="1"/>
</dbReference>
<sequence>MTLRLVPDPGLRRFASGRTLAGGSPFRVLRLSTAGALLVDRWLAGEPVTTGADLAHRLVRAGMVHPRYERSGFGPEDVTLVLPVRDDHPQAPEGAIVVDDGSRRPVPGAAVRHEVPRGPAAARNAGLALVTTPLVAFLDADVRTGPGWLDPLLRHFEDPDVAAVAPRVRSTPGATALARYESVRSPLDLGDQPAAVHPGGRISYVPTAALVARTEVLREVGGFDEGLRFGEDVDLVWRLAQHHQVRYEPAVEVHHQPRRSWRALLRQRYAYGTSAGPLAARHGTAVAPLRTSLWSAAAWALLGARRPGLALAVTGGAAALLARKLHRTGVTPAESLRLVAHGTLGTGRALADAIGRPWAPVAVPLLAASRRGRRVLAAVALRHLLDWSRERPPLDPVSWTLARLADDAAYGCGVLRGALGDRTAAPLLPVLTDVGRRSSVPVSGEQR</sequence>
<dbReference type="NCBIfam" id="TIGR03965">
    <property type="entry name" value="mycofact_glyco"/>
    <property type="match status" value="1"/>
</dbReference>
<dbReference type="GO" id="GO:0016757">
    <property type="term" value="F:glycosyltransferase activity"/>
    <property type="evidence" value="ECO:0007669"/>
    <property type="project" value="UniProtKB-KW"/>
</dbReference>
<dbReference type="PANTHER" id="PTHR43179">
    <property type="entry name" value="RHAMNOSYLTRANSFERASE WBBL"/>
    <property type="match status" value="1"/>
</dbReference>
<evidence type="ECO:0000259" key="5">
    <source>
        <dbReference type="Pfam" id="PF00535"/>
    </source>
</evidence>
<comment type="caution">
    <text evidence="6">The sequence shown here is derived from an EMBL/GenBank/DDBJ whole genome shotgun (WGS) entry which is preliminary data.</text>
</comment>
<name>A0A853AIK6_9PSEU</name>
<dbReference type="RefSeq" id="WP_179720774.1">
    <property type="nucleotide sequence ID" value="NZ_BAABFH010000001.1"/>
</dbReference>
<evidence type="ECO:0000313" key="6">
    <source>
        <dbReference type="EMBL" id="NYI83945.1"/>
    </source>
</evidence>
<dbReference type="AlphaFoldDB" id="A0A853AIK6"/>
<dbReference type="Gene3D" id="3.90.550.10">
    <property type="entry name" value="Spore Coat Polysaccharide Biosynthesis Protein SpsA, Chain A"/>
    <property type="match status" value="1"/>
</dbReference>
<feature type="domain" description="Glycosyltransferase 2-like" evidence="5">
    <location>
        <begin position="97"/>
        <end position="180"/>
    </location>
</feature>
<evidence type="ECO:0000256" key="3">
    <source>
        <dbReference type="ARBA" id="ARBA00022676"/>
    </source>
</evidence>
<evidence type="ECO:0000256" key="2">
    <source>
        <dbReference type="ARBA" id="ARBA00006739"/>
    </source>
</evidence>
<dbReference type="InterPro" id="IPR023981">
    <property type="entry name" value="MftF"/>
</dbReference>
<organism evidence="6 7">
    <name type="scientific">Saccharopolyspora hordei</name>
    <dbReference type="NCBI Taxonomy" id="1838"/>
    <lineage>
        <taxon>Bacteria</taxon>
        <taxon>Bacillati</taxon>
        <taxon>Actinomycetota</taxon>
        <taxon>Actinomycetes</taxon>
        <taxon>Pseudonocardiales</taxon>
        <taxon>Pseudonocardiaceae</taxon>
        <taxon>Saccharopolyspora</taxon>
    </lineage>
</organism>
<evidence type="ECO:0000256" key="1">
    <source>
        <dbReference type="ARBA" id="ARBA00004776"/>
    </source>
</evidence>
<keyword evidence="3" id="KW-0328">Glycosyltransferase</keyword>
<dbReference type="EMBL" id="JACCFJ010000001">
    <property type="protein sequence ID" value="NYI83945.1"/>
    <property type="molecule type" value="Genomic_DNA"/>
</dbReference>
<dbReference type="SUPFAM" id="SSF53448">
    <property type="entry name" value="Nucleotide-diphospho-sugar transferases"/>
    <property type="match status" value="1"/>
</dbReference>
<keyword evidence="4 6" id="KW-0808">Transferase</keyword>
<dbReference type="InterPro" id="IPR001173">
    <property type="entry name" value="Glyco_trans_2-like"/>
</dbReference>
<dbReference type="Pfam" id="PF00535">
    <property type="entry name" value="Glycos_transf_2"/>
    <property type="match status" value="1"/>
</dbReference>
<proteinExistence type="inferred from homology"/>
<evidence type="ECO:0000313" key="7">
    <source>
        <dbReference type="Proteomes" id="UP000587002"/>
    </source>
</evidence>
<protein>
    <submittedName>
        <fullName evidence="6">Mycofactocin system glycosyltransferase</fullName>
    </submittedName>
</protein>
<accession>A0A853AIK6</accession>
<comment type="similarity">
    <text evidence="2">Belongs to the glycosyltransferase 2 family.</text>
</comment>
<reference evidence="6 7" key="1">
    <citation type="submission" date="2020-07" db="EMBL/GenBank/DDBJ databases">
        <title>Sequencing the genomes of 1000 actinobacteria strains.</title>
        <authorList>
            <person name="Klenk H.-P."/>
        </authorList>
    </citation>
    <scope>NUCLEOTIDE SEQUENCE [LARGE SCALE GENOMIC DNA]</scope>
    <source>
        <strain evidence="6 7">DSM 44065</strain>
    </source>
</reference>
<gene>
    <name evidence="6" type="ORF">HNR68_002575</name>
</gene>
<dbReference type="InterPro" id="IPR029044">
    <property type="entry name" value="Nucleotide-diphossugar_trans"/>
</dbReference>